<keyword evidence="3" id="KW-1185">Reference proteome</keyword>
<dbReference type="InterPro" id="IPR029044">
    <property type="entry name" value="Nucleotide-diphossugar_trans"/>
</dbReference>
<dbReference type="Pfam" id="PF00535">
    <property type="entry name" value="Glycos_transf_2"/>
    <property type="match status" value="1"/>
</dbReference>
<feature type="domain" description="Glycosyltransferase 2-like" evidence="1">
    <location>
        <begin position="266"/>
        <end position="374"/>
    </location>
</feature>
<evidence type="ECO:0000313" key="3">
    <source>
        <dbReference type="Proteomes" id="UP001079657"/>
    </source>
</evidence>
<comment type="caution">
    <text evidence="2">The sequence shown here is derived from an EMBL/GenBank/DDBJ whole genome shotgun (WGS) entry which is preliminary data.</text>
</comment>
<evidence type="ECO:0000259" key="1">
    <source>
        <dbReference type="Pfam" id="PF00535"/>
    </source>
</evidence>
<protein>
    <submittedName>
        <fullName evidence="2">DUF3880 domain-containing protein</fullName>
    </submittedName>
</protein>
<gene>
    <name evidence="2" type="ORF">OXH55_07770</name>
</gene>
<dbReference type="Proteomes" id="UP001079657">
    <property type="component" value="Unassembled WGS sequence"/>
</dbReference>
<proteinExistence type="predicted"/>
<reference evidence="2" key="1">
    <citation type="submission" date="2022-12" db="EMBL/GenBank/DDBJ databases">
        <authorList>
            <person name="Wang J."/>
        </authorList>
    </citation>
    <scope>NUCLEOTIDE SEQUENCE</scope>
    <source>
        <strain evidence="2">HY-42-06</strain>
    </source>
</reference>
<dbReference type="SUPFAM" id="SSF53448">
    <property type="entry name" value="Nucleotide-diphospho-sugar transferases"/>
    <property type="match status" value="1"/>
</dbReference>
<name>A0ABT4CNB2_9CLOT</name>
<dbReference type="EMBL" id="JAPQES010000002">
    <property type="protein sequence ID" value="MCY6370532.1"/>
    <property type="molecule type" value="Genomic_DNA"/>
</dbReference>
<evidence type="ECO:0000313" key="2">
    <source>
        <dbReference type="EMBL" id="MCY6370532.1"/>
    </source>
</evidence>
<organism evidence="2 3">
    <name type="scientific">Clostridium ganghwense</name>
    <dbReference type="NCBI Taxonomy" id="312089"/>
    <lineage>
        <taxon>Bacteria</taxon>
        <taxon>Bacillati</taxon>
        <taxon>Bacillota</taxon>
        <taxon>Clostridia</taxon>
        <taxon>Eubacteriales</taxon>
        <taxon>Clostridiaceae</taxon>
        <taxon>Clostridium</taxon>
    </lineage>
</organism>
<dbReference type="RefSeq" id="WP_268049267.1">
    <property type="nucleotide sequence ID" value="NZ_JAPQES010000002.1"/>
</dbReference>
<sequence>MYECYRQNNRNYEKYSDKFPKISSKKKVLPNVKAACILNDFSFLCFKYECNLIPLNPYNWENALTSTKPDFLLVESVLHGSNEKWFQSFEKKASPLKNLIKWCKEHNIPTIFWNTEDPIHFNKYIEAAKLFEYIFTIDSAYIKKYKEYIVHDNIYPLPLGVQPRIYNPINNPNSIVKKNPYIMPLTLFEALACGNITSSANIPLKVFRKNSNKDLSFLINNKLLKNKLSLLCQREVLSNNTYTHILKTILNKIGLKYEKNKAGVTIVTSTNKANTMDYVFTNYERQNYENKELIVILNDNKMDLQEWRDKSSAYKNVRIYQIDESEPLGHCLNFAIERSNFNYISKFDDDNYYGANFITDLMNTFKYVDTELVGKLCYYVYLEKSNTLAVICPNMENRYVHFLSGSGLIIKKEVFDTVKFSSTPQGSDSIFLRECTKNGFRMYSADRFNYVYIRRASKKEHTWKVSDDVYLKSCEIITVTDNYVPIVSV</sequence>
<dbReference type="Gene3D" id="3.90.550.10">
    <property type="entry name" value="Spore Coat Polysaccharide Biosynthesis Protein SpsA, Chain A"/>
    <property type="match status" value="1"/>
</dbReference>
<dbReference type="InterPro" id="IPR001173">
    <property type="entry name" value="Glyco_trans_2-like"/>
</dbReference>
<dbReference type="CDD" id="cd00761">
    <property type="entry name" value="Glyco_tranf_GTA_type"/>
    <property type="match status" value="1"/>
</dbReference>
<accession>A0ABT4CNB2</accession>